<name>A0A0B5EEX8_STRA4</name>
<dbReference type="GO" id="GO:0046491">
    <property type="term" value="P:L-methylmalonyl-CoA metabolic process"/>
    <property type="evidence" value="ECO:0007669"/>
    <property type="project" value="TreeGrafter"/>
</dbReference>
<evidence type="ECO:0000313" key="3">
    <source>
        <dbReference type="EMBL" id="AJE80533.1"/>
    </source>
</evidence>
<feature type="domain" description="VOC" evidence="2">
    <location>
        <begin position="10"/>
        <end position="152"/>
    </location>
</feature>
<evidence type="ECO:0000259" key="2">
    <source>
        <dbReference type="PROSITE" id="PS51819"/>
    </source>
</evidence>
<keyword evidence="1" id="KW-0479">Metal-binding</keyword>
<keyword evidence="4" id="KW-1185">Reference proteome</keyword>
<dbReference type="Pfam" id="PF13669">
    <property type="entry name" value="Glyoxalase_4"/>
    <property type="match status" value="1"/>
</dbReference>
<reference evidence="3 4" key="1">
    <citation type="submission" date="2015-01" db="EMBL/GenBank/DDBJ databases">
        <title>Enhanced salinomycin production by adjusting the supply of polyketide extender units in Streptomyce albus DSM 41398.</title>
        <authorList>
            <person name="Lu C."/>
        </authorList>
    </citation>
    <scope>NUCLEOTIDE SEQUENCE [LARGE SCALE GENOMIC DNA]</scope>
    <source>
        <strain evidence="4">ATCC 21838 / DSM 41398 / FERM P-419 / JCM 4703 / NBRC 107858</strain>
    </source>
</reference>
<dbReference type="KEGG" id="sals:SLNWT_0157"/>
<dbReference type="SUPFAM" id="SSF54593">
    <property type="entry name" value="Glyoxalase/Bleomycin resistance protein/Dihydroxybiphenyl dioxygenase"/>
    <property type="match status" value="1"/>
</dbReference>
<dbReference type="InterPro" id="IPR037523">
    <property type="entry name" value="VOC_core"/>
</dbReference>
<organism evidence="3 4">
    <name type="scientific">Streptomyces albus (strain ATCC 21838 / DSM 41398 / FERM P-419 / JCM 4703 / NBRC 107858)</name>
    <dbReference type="NCBI Taxonomy" id="1081613"/>
    <lineage>
        <taxon>Bacteria</taxon>
        <taxon>Bacillati</taxon>
        <taxon>Actinomycetota</taxon>
        <taxon>Actinomycetes</taxon>
        <taxon>Kitasatosporales</taxon>
        <taxon>Streptomycetaceae</taxon>
        <taxon>Streptomyces</taxon>
    </lineage>
</organism>
<dbReference type="InterPro" id="IPR051785">
    <property type="entry name" value="MMCE/EMCE_epimerase"/>
</dbReference>
<dbReference type="InterPro" id="IPR029068">
    <property type="entry name" value="Glyas_Bleomycin-R_OHBP_Dase"/>
</dbReference>
<gene>
    <name evidence="3" type="ORF">SLNWT_0157</name>
</gene>
<proteinExistence type="predicted"/>
<dbReference type="GO" id="GO:0046872">
    <property type="term" value="F:metal ion binding"/>
    <property type="evidence" value="ECO:0007669"/>
    <property type="project" value="UniProtKB-KW"/>
</dbReference>
<evidence type="ECO:0000256" key="1">
    <source>
        <dbReference type="ARBA" id="ARBA00022723"/>
    </source>
</evidence>
<dbReference type="Gene3D" id="3.10.180.10">
    <property type="entry name" value="2,3-Dihydroxybiphenyl 1,2-Dioxygenase, domain 1"/>
    <property type="match status" value="1"/>
</dbReference>
<dbReference type="AlphaFoldDB" id="A0A0B5EEX8"/>
<protein>
    <recommendedName>
        <fullName evidence="2">VOC domain-containing protein</fullName>
    </recommendedName>
</protein>
<dbReference type="PANTHER" id="PTHR43048:SF3">
    <property type="entry name" value="METHYLMALONYL-COA EPIMERASE, MITOCHONDRIAL"/>
    <property type="match status" value="1"/>
</dbReference>
<sequence length="187" mass="20005">MTTTAAVWGPIRQNGYVVADLEAALQHWTSVLGVGPFFRIGVQPLNGFRYAGVPSEAAISVALAQSGGIQIELIQPLDEHPSAFRDFRRAGREGLQHVAFWPTDFDAALMHAAERGLSVLQEGRSGSGGADERFVYLRQEGHPGTMVELSQTCGVKGRLFAAVAAASENWDGNDPVREMSALLEAAG</sequence>
<evidence type="ECO:0000313" key="4">
    <source>
        <dbReference type="Proteomes" id="UP000031523"/>
    </source>
</evidence>
<dbReference type="PROSITE" id="PS51819">
    <property type="entry name" value="VOC"/>
    <property type="match status" value="1"/>
</dbReference>
<dbReference type="GO" id="GO:0004493">
    <property type="term" value="F:methylmalonyl-CoA epimerase activity"/>
    <property type="evidence" value="ECO:0007669"/>
    <property type="project" value="TreeGrafter"/>
</dbReference>
<accession>A0A0B5EEX8</accession>
<dbReference type="Proteomes" id="UP000031523">
    <property type="component" value="Chromosome"/>
</dbReference>
<dbReference type="EMBL" id="CP010519">
    <property type="protein sequence ID" value="AJE80533.1"/>
    <property type="molecule type" value="Genomic_DNA"/>
</dbReference>
<dbReference type="PANTHER" id="PTHR43048">
    <property type="entry name" value="METHYLMALONYL-COA EPIMERASE"/>
    <property type="match status" value="1"/>
</dbReference>